<keyword evidence="10" id="KW-0675">Receptor</keyword>
<dbReference type="InterPro" id="IPR003591">
    <property type="entry name" value="Leu-rich_rpt_typical-subtyp"/>
</dbReference>
<dbReference type="FunFam" id="3.80.10.10:FF:000649">
    <property type="entry name" value="Leucine Rich Repeat family protein"/>
    <property type="match status" value="1"/>
</dbReference>
<evidence type="ECO:0000259" key="14">
    <source>
        <dbReference type="Pfam" id="PF08263"/>
    </source>
</evidence>
<evidence type="ECO:0000256" key="5">
    <source>
        <dbReference type="ARBA" id="ARBA00022692"/>
    </source>
</evidence>
<evidence type="ECO:0000256" key="2">
    <source>
        <dbReference type="ARBA" id="ARBA00009592"/>
    </source>
</evidence>
<reference evidence="16" key="1">
    <citation type="submission" date="2013-09" db="EMBL/GenBank/DDBJ databases">
        <title>Corchorus olitorius genome sequencing.</title>
        <authorList>
            <person name="Alam M."/>
            <person name="Haque M.S."/>
            <person name="Islam M.S."/>
            <person name="Emdad E.M."/>
            <person name="Islam M.M."/>
            <person name="Ahmed B."/>
            <person name="Halim A."/>
            <person name="Hossen Q.M.M."/>
            <person name="Hossain M.Z."/>
            <person name="Ahmed R."/>
            <person name="Khan M.M."/>
            <person name="Islam R."/>
            <person name="Rashid M.M."/>
            <person name="Khan S.A."/>
            <person name="Rahman M.S."/>
            <person name="Alam M."/>
            <person name="Yahiya A.S."/>
            <person name="Khan M.S."/>
            <person name="Azam M.S."/>
            <person name="Haque T."/>
            <person name="Lashkar M.Z.H."/>
            <person name="Akhand A.I."/>
            <person name="Morshed G."/>
            <person name="Roy S."/>
            <person name="Uddin K.S."/>
            <person name="Rabeya T."/>
            <person name="Hossain A.S."/>
            <person name="Chowdhury A."/>
            <person name="Snigdha A.R."/>
            <person name="Mortoza M.S."/>
            <person name="Matin S.A."/>
            <person name="Hoque S.M.E."/>
            <person name="Islam M.K."/>
            <person name="Roy D.K."/>
            <person name="Haider R."/>
            <person name="Moosa M.M."/>
            <person name="Elias S.M."/>
            <person name="Hasan A.M."/>
            <person name="Jahan S."/>
            <person name="Shafiuddin M."/>
            <person name="Mahmood N."/>
            <person name="Shommy N.S."/>
        </authorList>
    </citation>
    <scope>NUCLEOTIDE SEQUENCE [LARGE SCALE GENOMIC DNA]</scope>
    <source>
        <strain evidence="16">cv. O-4</strain>
    </source>
</reference>
<keyword evidence="11" id="KW-0325">Glycoprotein</keyword>
<evidence type="ECO:0000256" key="1">
    <source>
        <dbReference type="ARBA" id="ARBA00004251"/>
    </source>
</evidence>
<feature type="signal peptide" evidence="13">
    <location>
        <begin position="1"/>
        <end position="25"/>
    </location>
</feature>
<dbReference type="Gene3D" id="3.80.10.10">
    <property type="entry name" value="Ribonuclease Inhibitor"/>
    <property type="match status" value="4"/>
</dbReference>
<keyword evidence="4" id="KW-0433">Leucine-rich repeat</keyword>
<dbReference type="Pfam" id="PF00560">
    <property type="entry name" value="LRR_1"/>
    <property type="match status" value="7"/>
</dbReference>
<accession>A0A1R3JN91</accession>
<dbReference type="PROSITE" id="PS51450">
    <property type="entry name" value="LRR"/>
    <property type="match status" value="1"/>
</dbReference>
<dbReference type="OrthoDB" id="1600340at2759"/>
<keyword evidence="7" id="KW-0677">Repeat</keyword>
<comment type="similarity">
    <text evidence="2">Belongs to the RLP family.</text>
</comment>
<evidence type="ECO:0000256" key="12">
    <source>
        <dbReference type="SAM" id="Phobius"/>
    </source>
</evidence>
<dbReference type="SUPFAM" id="SSF52047">
    <property type="entry name" value="RNI-like"/>
    <property type="match status" value="2"/>
</dbReference>
<evidence type="ECO:0000256" key="9">
    <source>
        <dbReference type="ARBA" id="ARBA00023136"/>
    </source>
</evidence>
<evidence type="ECO:0000313" key="16">
    <source>
        <dbReference type="Proteomes" id="UP000187203"/>
    </source>
</evidence>
<comment type="subcellular location">
    <subcellularLocation>
        <location evidence="1">Cell membrane</location>
        <topology evidence="1">Single-pass type I membrane protein</topology>
    </subcellularLocation>
</comment>
<feature type="chain" id="PRO_5013045675" description="Leucine-rich repeat-containing N-terminal plant-type domain-containing protein" evidence="13">
    <location>
        <begin position="26"/>
        <end position="930"/>
    </location>
</feature>
<evidence type="ECO:0000313" key="15">
    <source>
        <dbReference type="EMBL" id="OMO96187.1"/>
    </source>
</evidence>
<dbReference type="AlphaFoldDB" id="A0A1R3JN91"/>
<dbReference type="Pfam" id="PF13855">
    <property type="entry name" value="LRR_8"/>
    <property type="match status" value="2"/>
</dbReference>
<dbReference type="SMART" id="SM00365">
    <property type="entry name" value="LRR_SD22"/>
    <property type="match status" value="4"/>
</dbReference>
<gene>
    <name evidence="15" type="ORF">COLO4_15441</name>
</gene>
<evidence type="ECO:0000256" key="6">
    <source>
        <dbReference type="ARBA" id="ARBA00022729"/>
    </source>
</evidence>
<dbReference type="PANTHER" id="PTHR48063:SF48">
    <property type="entry name" value="LRR RECEPTOR-LIKE SERINE_THREONINE-PROTEIN KINASE FLS2"/>
    <property type="match status" value="1"/>
</dbReference>
<comment type="caution">
    <text evidence="15">The sequence shown here is derived from an EMBL/GenBank/DDBJ whole genome shotgun (WGS) entry which is preliminary data.</text>
</comment>
<keyword evidence="9 12" id="KW-0472">Membrane</keyword>
<name>A0A1R3JN91_9ROSI</name>
<dbReference type="Proteomes" id="UP000187203">
    <property type="component" value="Unassembled WGS sequence"/>
</dbReference>
<dbReference type="FunFam" id="3.80.10.10:FF:000095">
    <property type="entry name" value="LRR receptor-like serine/threonine-protein kinase GSO1"/>
    <property type="match status" value="2"/>
</dbReference>
<evidence type="ECO:0000256" key="4">
    <source>
        <dbReference type="ARBA" id="ARBA00022614"/>
    </source>
</evidence>
<keyword evidence="8 12" id="KW-1133">Transmembrane helix</keyword>
<evidence type="ECO:0000256" key="3">
    <source>
        <dbReference type="ARBA" id="ARBA00022475"/>
    </source>
</evidence>
<dbReference type="InterPro" id="IPR032675">
    <property type="entry name" value="LRR_dom_sf"/>
</dbReference>
<dbReference type="InterPro" id="IPR013210">
    <property type="entry name" value="LRR_N_plant-typ"/>
</dbReference>
<feature type="domain" description="Leucine-rich repeat-containing N-terminal plant-type" evidence="14">
    <location>
        <begin position="34"/>
        <end position="73"/>
    </location>
</feature>
<dbReference type="Pfam" id="PF08263">
    <property type="entry name" value="LRRNT_2"/>
    <property type="match status" value="1"/>
</dbReference>
<evidence type="ECO:0000256" key="13">
    <source>
        <dbReference type="SAM" id="SignalP"/>
    </source>
</evidence>
<evidence type="ECO:0000256" key="11">
    <source>
        <dbReference type="ARBA" id="ARBA00023180"/>
    </source>
</evidence>
<dbReference type="EMBL" id="AWUE01015680">
    <property type="protein sequence ID" value="OMO96187.1"/>
    <property type="molecule type" value="Genomic_DNA"/>
</dbReference>
<keyword evidence="5 12" id="KW-0812">Transmembrane</keyword>
<protein>
    <recommendedName>
        <fullName evidence="14">Leucine-rich repeat-containing N-terminal plant-type domain-containing protein</fullName>
    </recommendedName>
</protein>
<keyword evidence="6 13" id="KW-0732">Signal</keyword>
<dbReference type="PANTHER" id="PTHR48063">
    <property type="entry name" value="LRR RECEPTOR-LIKE KINASE"/>
    <property type="match status" value="1"/>
</dbReference>
<keyword evidence="16" id="KW-1185">Reference proteome</keyword>
<dbReference type="SMART" id="SM00369">
    <property type="entry name" value="LRR_TYP"/>
    <property type="match status" value="11"/>
</dbReference>
<evidence type="ECO:0000256" key="10">
    <source>
        <dbReference type="ARBA" id="ARBA00023170"/>
    </source>
</evidence>
<evidence type="ECO:0000256" key="8">
    <source>
        <dbReference type="ARBA" id="ARBA00022989"/>
    </source>
</evidence>
<dbReference type="GO" id="GO:0005886">
    <property type="term" value="C:plasma membrane"/>
    <property type="evidence" value="ECO:0007669"/>
    <property type="project" value="UniProtKB-SubCell"/>
</dbReference>
<dbReference type="InterPro" id="IPR001611">
    <property type="entry name" value="Leu-rich_rpt"/>
</dbReference>
<dbReference type="STRING" id="93759.A0A1R3JN91"/>
<dbReference type="InterPro" id="IPR046956">
    <property type="entry name" value="RLP23-like"/>
</dbReference>
<sequence length="930" mass="103370">MRAVIISLFGFLVIAAIGVISFCDGSNSTVLCIESEKNALLKLKHDLIDSSNRLSSWIDQDADCCKWVGVFCNNFTGHVNELHLGSHGWDSQLRGKINPSLLDLKHLTLLDLSNNEFEGMEIPEFIGSLKSLTHLDLSEANFGKAIPHQLGNLSQLHYLDLGRNYALFEAESLQWISGLSSLQYLNLSSVNLSEATDWQQEINKLRPSLVELHLSSCSLKNAPYSPVSVNHSTLALLDLSSNILSSIPSWIFSLSSLVSIDLRGNEVRGLIPNGFRNMTSLKYLYLSRNFLEGIVPKSFEGLCNLKEMDLSYNTIDHEVSEIIESFSRCSLNNLESLNLASNKFSGHLSDQIGQFSLLKVIDASNNLLNGSLPQSLGQLENVQYIDFSNNMLEGSVSELHFSNLTRLIALKASNNMLTFKPNPSWIPPFRCDSILLANWYLGPQFPPWLESQKNLSFLDISQAGISDVIPTWFWNLSSQFYYLNLSNNQLVGRISYWPKCRSLDLSSNQFTGPLPQVSPDFGGLFLSWNFFSGSLSKFLCNVSSELAILDLGSNLLSGRIPDCWKDWQSLTFLNLENNNLTGEIPESLGTMGGISLLNLRKNSLFGEIPSTLQNLHSLQILDLSMNKFRGSIPAWIGGDKFSSLVVLNLRSNNLQSEIPDEMCSFHLLQYVDLASNNISGAIPKCFSNLTAMTGIFLNRFVGAGVLISGRHWFYSATLFVKGREHEYSTTLGLVTSIDLSANNLTGDIPNELGNLKGLFSLNLSRNLLTGKIPDNIGNIESLESLDLSMNRLEGKIPSSLSNLNFLNHLNLSYNNLTGQIPSGTQLQRFDEFSYIGNHLCGLPLSKNCSRNGIVTQNNVTNGGRNEGGSKGHKVNGFYVSIVVGFVVGFWGVVAPLFFIRTWRLAYYRKLEYVGDKLYVFWATSTAKLFR</sequence>
<feature type="transmembrane region" description="Helical" evidence="12">
    <location>
        <begin position="877"/>
        <end position="899"/>
    </location>
</feature>
<proteinExistence type="inferred from homology"/>
<organism evidence="15 16">
    <name type="scientific">Corchorus olitorius</name>
    <dbReference type="NCBI Taxonomy" id="93759"/>
    <lineage>
        <taxon>Eukaryota</taxon>
        <taxon>Viridiplantae</taxon>
        <taxon>Streptophyta</taxon>
        <taxon>Embryophyta</taxon>
        <taxon>Tracheophyta</taxon>
        <taxon>Spermatophyta</taxon>
        <taxon>Magnoliopsida</taxon>
        <taxon>eudicotyledons</taxon>
        <taxon>Gunneridae</taxon>
        <taxon>Pentapetalae</taxon>
        <taxon>rosids</taxon>
        <taxon>malvids</taxon>
        <taxon>Malvales</taxon>
        <taxon>Malvaceae</taxon>
        <taxon>Grewioideae</taxon>
        <taxon>Apeibeae</taxon>
        <taxon>Corchorus</taxon>
    </lineage>
</organism>
<dbReference type="SUPFAM" id="SSF52058">
    <property type="entry name" value="L domain-like"/>
    <property type="match status" value="1"/>
</dbReference>
<keyword evidence="3" id="KW-1003">Cell membrane</keyword>
<evidence type="ECO:0000256" key="7">
    <source>
        <dbReference type="ARBA" id="ARBA00022737"/>
    </source>
</evidence>